<evidence type="ECO:0000256" key="7">
    <source>
        <dbReference type="ARBA" id="ARBA00022519"/>
    </source>
</evidence>
<dbReference type="SUPFAM" id="SSF55008">
    <property type="entry name" value="HMA, heavy metal-associated domain"/>
    <property type="match status" value="1"/>
</dbReference>
<evidence type="ECO:0000256" key="8">
    <source>
        <dbReference type="ARBA" id="ARBA00022692"/>
    </source>
</evidence>
<keyword evidence="4" id="KW-0813">Transport</keyword>
<dbReference type="InterPro" id="IPR036163">
    <property type="entry name" value="HMA_dom_sf"/>
</dbReference>
<feature type="transmembrane region" description="Helical" evidence="15">
    <location>
        <begin position="94"/>
        <end position="113"/>
    </location>
</feature>
<evidence type="ECO:0000256" key="11">
    <source>
        <dbReference type="ARBA" id="ARBA00022989"/>
    </source>
</evidence>
<dbReference type="Proteomes" id="UP001374803">
    <property type="component" value="Chromosome"/>
</dbReference>
<comment type="subcellular location">
    <subcellularLocation>
        <location evidence="1">Cell inner membrane</location>
        <topology evidence="1">Multi-pass membrane protein</topology>
    </subcellularLocation>
</comment>
<dbReference type="RefSeq" id="WP_394831460.1">
    <property type="nucleotide sequence ID" value="NZ_CP089929.1"/>
</dbReference>
<keyword evidence="10" id="KW-0476">Mercury</keyword>
<keyword evidence="5" id="KW-0475">Mercuric resistance</keyword>
<evidence type="ECO:0000313" key="17">
    <source>
        <dbReference type="Proteomes" id="UP001374803"/>
    </source>
</evidence>
<keyword evidence="6" id="KW-1003">Cell membrane</keyword>
<evidence type="ECO:0000256" key="5">
    <source>
        <dbReference type="ARBA" id="ARBA00022466"/>
    </source>
</evidence>
<dbReference type="EMBL" id="CP089983">
    <property type="protein sequence ID" value="WXB01841.1"/>
    <property type="molecule type" value="Genomic_DNA"/>
</dbReference>
<evidence type="ECO:0000256" key="14">
    <source>
        <dbReference type="ARBA" id="ARBA00045720"/>
    </source>
</evidence>
<dbReference type="Gene3D" id="1.10.287.910">
    <property type="entry name" value="bacterial mercury transporter, merf"/>
    <property type="match status" value="1"/>
</dbReference>
<comment type="function">
    <text evidence="14">Involved in mercury resistance. Probably transfers a mercuric ion from the periplasmic Hg(2+)-binding protein MerP to the cytoplasmic mercuric reductase MerA.</text>
</comment>
<keyword evidence="9" id="KW-0479">Metal-binding</keyword>
<evidence type="ECO:0000256" key="2">
    <source>
        <dbReference type="ARBA" id="ARBA00008224"/>
    </source>
</evidence>
<evidence type="ECO:0000256" key="9">
    <source>
        <dbReference type="ARBA" id="ARBA00022723"/>
    </source>
</evidence>
<dbReference type="Gene3D" id="3.30.70.100">
    <property type="match status" value="1"/>
</dbReference>
<dbReference type="InterPro" id="IPR006121">
    <property type="entry name" value="HMA_dom"/>
</dbReference>
<feature type="transmembrane region" description="Helical" evidence="15">
    <location>
        <begin position="50"/>
        <end position="68"/>
    </location>
</feature>
<evidence type="ECO:0000256" key="1">
    <source>
        <dbReference type="ARBA" id="ARBA00004429"/>
    </source>
</evidence>
<evidence type="ECO:0000256" key="10">
    <source>
        <dbReference type="ARBA" id="ARBA00022914"/>
    </source>
</evidence>
<gene>
    <name evidence="16" type="ORF">LVJ94_33600</name>
</gene>
<accession>A0ABZ2KXV0</accession>
<keyword evidence="7" id="KW-0997">Cell inner membrane</keyword>
<keyword evidence="11 15" id="KW-1133">Transmembrane helix</keyword>
<dbReference type="PROSITE" id="PS51257">
    <property type="entry name" value="PROKAR_LIPOPROTEIN"/>
    <property type="match status" value="1"/>
</dbReference>
<proteinExistence type="inferred from homology"/>
<name>A0ABZ2KXV0_9BACT</name>
<sequence>MRTSNEQAKDLSVGGALLAALAASSCCLGPLLLAGLGVGGAGVASALGAYRPYLLAATAAFLAAGFYFSSRRSRAESGDSCGCDPSRTRTAGRVGLWLAAVVVVLVAAAPPVLARWNASSHGSSGTLPSHLESATFDVAGVDCEACAAPMRAAPAKVGGLRDLRLDVRAQRVTIAYEPAPGRPLAYVNAFDDLGYEAKLLSEGEAK</sequence>
<evidence type="ECO:0000256" key="12">
    <source>
        <dbReference type="ARBA" id="ARBA00023136"/>
    </source>
</evidence>
<dbReference type="Pfam" id="PF02411">
    <property type="entry name" value="MerT"/>
    <property type="match status" value="1"/>
</dbReference>
<evidence type="ECO:0000256" key="6">
    <source>
        <dbReference type="ARBA" id="ARBA00022475"/>
    </source>
</evidence>
<dbReference type="InterPro" id="IPR003457">
    <property type="entry name" value="Transprt_MerT"/>
</dbReference>
<evidence type="ECO:0000313" key="16">
    <source>
        <dbReference type="EMBL" id="WXB01841.1"/>
    </source>
</evidence>
<keyword evidence="17" id="KW-1185">Reference proteome</keyword>
<evidence type="ECO:0000256" key="13">
    <source>
        <dbReference type="ARBA" id="ARBA00030934"/>
    </source>
</evidence>
<organism evidence="16 17">
    <name type="scientific">Pendulispora rubella</name>
    <dbReference type="NCBI Taxonomy" id="2741070"/>
    <lineage>
        <taxon>Bacteria</taxon>
        <taxon>Pseudomonadati</taxon>
        <taxon>Myxococcota</taxon>
        <taxon>Myxococcia</taxon>
        <taxon>Myxococcales</taxon>
        <taxon>Sorangiineae</taxon>
        <taxon>Pendulisporaceae</taxon>
        <taxon>Pendulispora</taxon>
    </lineage>
</organism>
<keyword evidence="8 15" id="KW-0812">Transmembrane</keyword>
<evidence type="ECO:0000256" key="4">
    <source>
        <dbReference type="ARBA" id="ARBA00022448"/>
    </source>
</evidence>
<dbReference type="CDD" id="cd00371">
    <property type="entry name" value="HMA"/>
    <property type="match status" value="1"/>
</dbReference>
<feature type="transmembrane region" description="Helical" evidence="15">
    <location>
        <begin position="12"/>
        <end position="38"/>
    </location>
</feature>
<evidence type="ECO:0000256" key="15">
    <source>
        <dbReference type="SAM" id="Phobius"/>
    </source>
</evidence>
<protein>
    <recommendedName>
        <fullName evidence="3">Mercuric transport protein MerT</fullName>
    </recommendedName>
    <alternativeName>
        <fullName evidence="13">Mercury ion transport protein</fullName>
    </alternativeName>
</protein>
<evidence type="ECO:0000256" key="3">
    <source>
        <dbReference type="ARBA" id="ARBA00017053"/>
    </source>
</evidence>
<comment type="similarity">
    <text evidence="2">Belongs to the MerT family.</text>
</comment>
<reference evidence="16" key="1">
    <citation type="submission" date="2021-12" db="EMBL/GenBank/DDBJ databases">
        <title>Discovery of the Pendulisporaceae a myxobacterial family with distinct sporulation behavior and unique specialized metabolism.</title>
        <authorList>
            <person name="Garcia R."/>
            <person name="Popoff A."/>
            <person name="Bader C.D."/>
            <person name="Loehr J."/>
            <person name="Walesch S."/>
            <person name="Walt C."/>
            <person name="Boldt J."/>
            <person name="Bunk B."/>
            <person name="Haeckl F.J.F.P.J."/>
            <person name="Gunesch A.P."/>
            <person name="Birkelbach J."/>
            <person name="Nuebel U."/>
            <person name="Pietschmann T."/>
            <person name="Bach T."/>
            <person name="Mueller R."/>
        </authorList>
    </citation>
    <scope>NUCLEOTIDE SEQUENCE</scope>
    <source>
        <strain evidence="16">MSr11367</strain>
    </source>
</reference>
<keyword evidence="12 15" id="KW-0472">Membrane</keyword>